<gene>
    <name evidence="3" type="ORF">SAMN06269117_11945</name>
</gene>
<dbReference type="Proteomes" id="UP000317315">
    <property type="component" value="Unassembled WGS sequence"/>
</dbReference>
<evidence type="ECO:0000313" key="4">
    <source>
        <dbReference type="Proteomes" id="UP000317315"/>
    </source>
</evidence>
<accession>A0A521DC18</accession>
<dbReference type="RefSeq" id="WP_142935940.1">
    <property type="nucleotide sequence ID" value="NZ_FXTM01000019.1"/>
</dbReference>
<sequence>MRYFLSLILVLILLSQGYSAVNNSLPIVIESQKLVYDNREKVAHYIGSVIAQHGRTVITGDELLVYFDRTGKHVRKIRVKGNVHIKDPRGEGWCKELIYYPFEEKVVLIGNARLKQGKNLLVGDRIVAYRDGRVSVEGVKEKVKSVIYPEENKGGKRGKRP</sequence>
<reference evidence="3 4" key="1">
    <citation type="submission" date="2017-05" db="EMBL/GenBank/DDBJ databases">
        <authorList>
            <person name="Varghese N."/>
            <person name="Submissions S."/>
        </authorList>
    </citation>
    <scope>NUCLEOTIDE SEQUENCE [LARGE SCALE GENOMIC DNA]</scope>
    <source>
        <strain evidence="3 4">DSM 16304</strain>
    </source>
</reference>
<dbReference type="EMBL" id="FXTM01000019">
    <property type="protein sequence ID" value="SMO69223.1"/>
    <property type="molecule type" value="Genomic_DNA"/>
</dbReference>
<dbReference type="AlphaFoldDB" id="A0A521DC18"/>
<evidence type="ECO:0000256" key="1">
    <source>
        <dbReference type="ARBA" id="ARBA00022729"/>
    </source>
</evidence>
<dbReference type="Pfam" id="PF03968">
    <property type="entry name" value="LptD_N"/>
    <property type="match status" value="1"/>
</dbReference>
<evidence type="ECO:0000313" key="3">
    <source>
        <dbReference type="EMBL" id="SMO69223.1"/>
    </source>
</evidence>
<feature type="domain" description="Organic solvent tolerance-like N-terminal" evidence="2">
    <location>
        <begin position="29"/>
        <end position="130"/>
    </location>
</feature>
<keyword evidence="1" id="KW-0732">Signal</keyword>
<dbReference type="GO" id="GO:0017089">
    <property type="term" value="F:glycolipid transfer activity"/>
    <property type="evidence" value="ECO:0007669"/>
    <property type="project" value="TreeGrafter"/>
</dbReference>
<dbReference type="GO" id="GO:0015920">
    <property type="term" value="P:lipopolysaccharide transport"/>
    <property type="evidence" value="ECO:0007669"/>
    <property type="project" value="TreeGrafter"/>
</dbReference>
<dbReference type="InterPro" id="IPR052037">
    <property type="entry name" value="LPS_export_LptA"/>
</dbReference>
<protein>
    <submittedName>
        <fullName evidence="3">Lipopolysaccharide export system protein LptA</fullName>
    </submittedName>
</protein>
<keyword evidence="4" id="KW-1185">Reference proteome</keyword>
<dbReference type="Gene3D" id="2.60.450.10">
    <property type="entry name" value="Lipopolysaccharide (LPS) transport protein A like domain"/>
    <property type="match status" value="1"/>
</dbReference>
<name>A0A521DC18_9BACT</name>
<dbReference type="GO" id="GO:0009279">
    <property type="term" value="C:cell outer membrane"/>
    <property type="evidence" value="ECO:0007669"/>
    <property type="project" value="TreeGrafter"/>
</dbReference>
<dbReference type="InterPro" id="IPR005653">
    <property type="entry name" value="OstA-like_N"/>
</dbReference>
<dbReference type="OrthoDB" id="14367at2"/>
<evidence type="ECO:0000259" key="2">
    <source>
        <dbReference type="Pfam" id="PF03968"/>
    </source>
</evidence>
<organism evidence="3 4">
    <name type="scientific">Balnearium lithotrophicum</name>
    <dbReference type="NCBI Taxonomy" id="223788"/>
    <lineage>
        <taxon>Bacteria</taxon>
        <taxon>Pseudomonadati</taxon>
        <taxon>Aquificota</taxon>
        <taxon>Aquificia</taxon>
        <taxon>Desulfurobacteriales</taxon>
        <taxon>Desulfurobacteriaceae</taxon>
        <taxon>Balnearium</taxon>
    </lineage>
</organism>
<dbReference type="PANTHER" id="PTHR36504">
    <property type="entry name" value="LIPOPOLYSACCHARIDE EXPORT SYSTEM PROTEIN LPTA"/>
    <property type="match status" value="1"/>
</dbReference>
<dbReference type="PANTHER" id="PTHR36504:SF1">
    <property type="entry name" value="LIPOPOLYSACCHARIDE EXPORT SYSTEM PROTEIN LPTA"/>
    <property type="match status" value="1"/>
</dbReference>
<proteinExistence type="predicted"/>
<dbReference type="GO" id="GO:0030288">
    <property type="term" value="C:outer membrane-bounded periplasmic space"/>
    <property type="evidence" value="ECO:0007669"/>
    <property type="project" value="TreeGrafter"/>
</dbReference>